<dbReference type="Pfam" id="PF13419">
    <property type="entry name" value="HAD_2"/>
    <property type="match status" value="1"/>
</dbReference>
<evidence type="ECO:0000256" key="1">
    <source>
        <dbReference type="ARBA" id="ARBA00022723"/>
    </source>
</evidence>
<dbReference type="GO" id="GO:0006281">
    <property type="term" value="P:DNA repair"/>
    <property type="evidence" value="ECO:0007669"/>
    <property type="project" value="TreeGrafter"/>
</dbReference>
<evidence type="ECO:0000313" key="5">
    <source>
        <dbReference type="EMBL" id="OIR04542.1"/>
    </source>
</evidence>
<sequence length="215" mass="23294">MTAILFDLDGTLVDTAPDLGLALNIQLERHGLQPLLHSQIRPVASHGTGALLELGFNLKPADDGFIEKRDEYLAIYDQVLANAPALFDGMAELLAMIENQGLPWGIVTNKPKRFTVPMMRAMGLDKRAACVISGDDAARAKPHPDTLLMACDIIQKSATDCIYVGDAQRDIEAGIAAGMRTAVAMYGYLSVLDKPKEWGADFLISQPQEIMALIS</sequence>
<dbReference type="GO" id="GO:0005829">
    <property type="term" value="C:cytosol"/>
    <property type="evidence" value="ECO:0007669"/>
    <property type="project" value="TreeGrafter"/>
</dbReference>
<dbReference type="InterPro" id="IPR041492">
    <property type="entry name" value="HAD_2"/>
</dbReference>
<dbReference type="FunFam" id="3.40.50.1000:FF:000022">
    <property type="entry name" value="Phosphoglycolate phosphatase"/>
    <property type="match status" value="1"/>
</dbReference>
<keyword evidence="2 5" id="KW-0378">Hydrolase</keyword>
<dbReference type="InterPro" id="IPR036412">
    <property type="entry name" value="HAD-like_sf"/>
</dbReference>
<dbReference type="Gene3D" id="1.10.150.240">
    <property type="entry name" value="Putative phosphatase, domain 2"/>
    <property type="match status" value="1"/>
</dbReference>
<dbReference type="InterPro" id="IPR050155">
    <property type="entry name" value="HAD-like_hydrolase_sf"/>
</dbReference>
<dbReference type="PANTHER" id="PTHR43434:SF23">
    <property type="entry name" value="PHOSPHOGLYCOLATE PHOSPHATASE"/>
    <property type="match status" value="1"/>
</dbReference>
<evidence type="ECO:0000256" key="3">
    <source>
        <dbReference type="ARBA" id="ARBA00022842"/>
    </source>
</evidence>
<dbReference type="AlphaFoldDB" id="A0A1J5SWZ4"/>
<dbReference type="SUPFAM" id="SSF56784">
    <property type="entry name" value="HAD-like"/>
    <property type="match status" value="1"/>
</dbReference>
<dbReference type="EC" id="3.1.3.18" evidence="5"/>
<dbReference type="EMBL" id="MLJW01000057">
    <property type="protein sequence ID" value="OIR04542.1"/>
    <property type="molecule type" value="Genomic_DNA"/>
</dbReference>
<comment type="caution">
    <text evidence="5">The sequence shown here is derived from an EMBL/GenBank/DDBJ whole genome shotgun (WGS) entry which is preliminary data.</text>
</comment>
<keyword evidence="1" id="KW-0479">Metal-binding</keyword>
<evidence type="ECO:0000256" key="2">
    <source>
        <dbReference type="ARBA" id="ARBA00022801"/>
    </source>
</evidence>
<dbReference type="InterPro" id="IPR006439">
    <property type="entry name" value="HAD-SF_hydro_IA"/>
</dbReference>
<dbReference type="SFLD" id="SFLDS00003">
    <property type="entry name" value="Haloacid_Dehalogenase"/>
    <property type="match status" value="1"/>
</dbReference>
<evidence type="ECO:0000256" key="4">
    <source>
        <dbReference type="ARBA" id="ARBA00023277"/>
    </source>
</evidence>
<proteinExistence type="predicted"/>
<dbReference type="InterPro" id="IPR023214">
    <property type="entry name" value="HAD_sf"/>
</dbReference>
<dbReference type="SFLD" id="SFLDG01135">
    <property type="entry name" value="C1.5.6:_HAD__Beta-PGM__Phospha"/>
    <property type="match status" value="1"/>
</dbReference>
<gene>
    <name evidence="5" type="primary">gph_7</name>
    <name evidence="5" type="ORF">GALL_134780</name>
</gene>
<name>A0A1J5SWZ4_9ZZZZ</name>
<keyword evidence="4" id="KW-0119">Carbohydrate metabolism</keyword>
<dbReference type="InterPro" id="IPR023198">
    <property type="entry name" value="PGP-like_dom2"/>
</dbReference>
<dbReference type="GO" id="GO:0046872">
    <property type="term" value="F:metal ion binding"/>
    <property type="evidence" value="ECO:0007669"/>
    <property type="project" value="UniProtKB-KW"/>
</dbReference>
<dbReference type="Gene3D" id="3.40.50.1000">
    <property type="entry name" value="HAD superfamily/HAD-like"/>
    <property type="match status" value="1"/>
</dbReference>
<dbReference type="PRINTS" id="PR00413">
    <property type="entry name" value="HADHALOGNASE"/>
</dbReference>
<organism evidence="5">
    <name type="scientific">mine drainage metagenome</name>
    <dbReference type="NCBI Taxonomy" id="410659"/>
    <lineage>
        <taxon>unclassified sequences</taxon>
        <taxon>metagenomes</taxon>
        <taxon>ecological metagenomes</taxon>
    </lineage>
</organism>
<protein>
    <submittedName>
        <fullName evidence="5">Phosphoglycolate phosphatase</fullName>
        <ecNumber evidence="5">3.1.3.18</ecNumber>
    </submittedName>
</protein>
<dbReference type="GO" id="GO:0008967">
    <property type="term" value="F:phosphoglycolate phosphatase activity"/>
    <property type="evidence" value="ECO:0007669"/>
    <property type="project" value="UniProtKB-EC"/>
</dbReference>
<accession>A0A1J5SWZ4</accession>
<dbReference type="PANTHER" id="PTHR43434">
    <property type="entry name" value="PHOSPHOGLYCOLATE PHOSPHATASE"/>
    <property type="match status" value="1"/>
</dbReference>
<dbReference type="NCBIfam" id="TIGR01509">
    <property type="entry name" value="HAD-SF-IA-v3"/>
    <property type="match status" value="1"/>
</dbReference>
<dbReference type="SFLD" id="SFLDG01129">
    <property type="entry name" value="C1.5:_HAD__Beta-PGM__Phosphata"/>
    <property type="match status" value="1"/>
</dbReference>
<reference evidence="5" key="1">
    <citation type="submission" date="2016-10" db="EMBL/GenBank/DDBJ databases">
        <title>Sequence of Gallionella enrichment culture.</title>
        <authorList>
            <person name="Poehlein A."/>
            <person name="Muehling M."/>
            <person name="Daniel R."/>
        </authorList>
    </citation>
    <scope>NUCLEOTIDE SEQUENCE</scope>
</reference>
<dbReference type="NCBIfam" id="TIGR01549">
    <property type="entry name" value="HAD-SF-IA-v1"/>
    <property type="match status" value="1"/>
</dbReference>
<keyword evidence="3" id="KW-0460">Magnesium</keyword>